<accession>A0ABS8S6F4</accession>
<gene>
    <name evidence="1" type="ORF">HAX54_022191</name>
</gene>
<comment type="caution">
    <text evidence="1">The sequence shown here is derived from an EMBL/GenBank/DDBJ whole genome shotgun (WGS) entry which is preliminary data.</text>
</comment>
<protein>
    <submittedName>
        <fullName evidence="1">Uncharacterized protein</fullName>
    </submittedName>
</protein>
<keyword evidence="2" id="KW-1185">Reference proteome</keyword>
<feature type="non-terminal residue" evidence="1">
    <location>
        <position position="1"/>
    </location>
</feature>
<dbReference type="Proteomes" id="UP000823775">
    <property type="component" value="Unassembled WGS sequence"/>
</dbReference>
<sequence>YTKKCNAQHFQRTRWRDVPHCQHTGWRRTMLPARKLVRCGANIAQEEAHC</sequence>
<proteinExistence type="predicted"/>
<evidence type="ECO:0000313" key="2">
    <source>
        <dbReference type="Proteomes" id="UP000823775"/>
    </source>
</evidence>
<organism evidence="1 2">
    <name type="scientific">Datura stramonium</name>
    <name type="common">Jimsonweed</name>
    <name type="synonym">Common thornapple</name>
    <dbReference type="NCBI Taxonomy" id="4076"/>
    <lineage>
        <taxon>Eukaryota</taxon>
        <taxon>Viridiplantae</taxon>
        <taxon>Streptophyta</taxon>
        <taxon>Embryophyta</taxon>
        <taxon>Tracheophyta</taxon>
        <taxon>Spermatophyta</taxon>
        <taxon>Magnoliopsida</taxon>
        <taxon>eudicotyledons</taxon>
        <taxon>Gunneridae</taxon>
        <taxon>Pentapetalae</taxon>
        <taxon>asterids</taxon>
        <taxon>lamiids</taxon>
        <taxon>Solanales</taxon>
        <taxon>Solanaceae</taxon>
        <taxon>Solanoideae</taxon>
        <taxon>Datureae</taxon>
        <taxon>Datura</taxon>
    </lineage>
</organism>
<reference evidence="1 2" key="1">
    <citation type="journal article" date="2021" name="BMC Genomics">
        <title>Datura genome reveals duplications of psychoactive alkaloid biosynthetic genes and high mutation rate following tissue culture.</title>
        <authorList>
            <person name="Rajewski A."/>
            <person name="Carter-House D."/>
            <person name="Stajich J."/>
            <person name="Litt A."/>
        </authorList>
    </citation>
    <scope>NUCLEOTIDE SEQUENCE [LARGE SCALE GENOMIC DNA]</scope>
    <source>
        <strain evidence="1">AR-01</strain>
    </source>
</reference>
<name>A0ABS8S6F4_DATST</name>
<dbReference type="EMBL" id="JACEIK010000267">
    <property type="protein sequence ID" value="MCD7453800.1"/>
    <property type="molecule type" value="Genomic_DNA"/>
</dbReference>
<evidence type="ECO:0000313" key="1">
    <source>
        <dbReference type="EMBL" id="MCD7453800.1"/>
    </source>
</evidence>